<feature type="transmembrane region" description="Helical" evidence="1">
    <location>
        <begin position="90"/>
        <end position="108"/>
    </location>
</feature>
<dbReference type="Pfam" id="PF07885">
    <property type="entry name" value="Ion_trans_2"/>
    <property type="match status" value="1"/>
</dbReference>
<comment type="caution">
    <text evidence="3">The sequence shown here is derived from an EMBL/GenBank/DDBJ whole genome shotgun (WGS) entry which is preliminary data.</text>
</comment>
<evidence type="ECO:0000313" key="4">
    <source>
        <dbReference type="Proteomes" id="UP000434957"/>
    </source>
</evidence>
<keyword evidence="1" id="KW-0812">Transmembrane</keyword>
<name>A0A6A4G8A4_9STRA</name>
<evidence type="ECO:0000259" key="2">
    <source>
        <dbReference type="Pfam" id="PF07885"/>
    </source>
</evidence>
<keyword evidence="1" id="KW-1133">Transmembrane helix</keyword>
<protein>
    <recommendedName>
        <fullName evidence="2">Potassium channel domain-containing protein</fullName>
    </recommendedName>
</protein>
<proteinExistence type="predicted"/>
<organism evidence="3 4">
    <name type="scientific">Phytophthora rubi</name>
    <dbReference type="NCBI Taxonomy" id="129364"/>
    <lineage>
        <taxon>Eukaryota</taxon>
        <taxon>Sar</taxon>
        <taxon>Stramenopiles</taxon>
        <taxon>Oomycota</taxon>
        <taxon>Peronosporomycetes</taxon>
        <taxon>Peronosporales</taxon>
        <taxon>Peronosporaceae</taxon>
        <taxon>Phytophthora</taxon>
    </lineage>
</organism>
<feature type="transmembrane region" description="Helical" evidence="1">
    <location>
        <begin position="295"/>
        <end position="323"/>
    </location>
</feature>
<dbReference type="SUPFAM" id="SSF81324">
    <property type="entry name" value="Voltage-gated potassium channels"/>
    <property type="match status" value="1"/>
</dbReference>
<feature type="transmembrane region" description="Helical" evidence="1">
    <location>
        <begin position="253"/>
        <end position="274"/>
    </location>
</feature>
<dbReference type="Gene3D" id="1.10.287.70">
    <property type="match status" value="1"/>
</dbReference>
<dbReference type="InterPro" id="IPR013099">
    <property type="entry name" value="K_chnl_dom"/>
</dbReference>
<feature type="domain" description="Potassium channel" evidence="2">
    <location>
        <begin position="519"/>
        <end position="569"/>
    </location>
</feature>
<dbReference type="InterPro" id="IPR015449">
    <property type="entry name" value="K_chnl_Ca-activ_SK"/>
</dbReference>
<evidence type="ECO:0000256" key="1">
    <source>
        <dbReference type="SAM" id="Phobius"/>
    </source>
</evidence>
<keyword evidence="4" id="KW-1185">Reference proteome</keyword>
<sequence length="695" mass="77869">MLLASPPPRKSRSQSDAACSTDHVYLKSRWVVTSLRHPALRVLCCVAHTLLCLYVGVASPLLTSLKTPASFPVYGTIVRAATTGFTWQKLIFQGALSALLLLLLRSVAYPRLVQRQWNWEKSHRHATRTFSRLSRADGKSHRHATRTFSRLSRADGNGDTVQTDTSSQRGVLALHTFTVGGGFTTPAVRSQVWNIGTCHGSWTFVAATFPFCWATLMWVIRKLVQGSDVEEMVFPEYQREEWNSVRQLELQQALSTVLVALSCVKLLLTLDWALQDRECNRVFFGNWLSSVRRVYTTFPVVRIVWCWCSLAGVTICGVCFGAIPKLQAEWAAWNLEGASAGHYTELWLSNMSWLALLSSLVVALDLLWVVQDFEFPNFASPVGSRMFGLPLDHFTIRLPFRFRLCFSSKWLGGFLVLALLLPLEVSQVLQIAEYSPDKYEQYANSTTFQVLPLNATYSYSFDDIFDQLDSTNRFMLEFGSLSRYFPWSTWDLAPALATLVLSVAALPAAVSIFERPFPSKLDGEDHALWLTLVTMTGVGYGDAYPITTGGRVAIVLGAVFGGLAFISLMTSEFLDSLKGTKQEHAVLSAMDSLKWERTVRAFAAAWGLHNSKPNQRNKLSRRVTKAAHQFKRCRKRPPMHAGKASHALQINGLPDLVSNQVESWRVSRQVESNAVLDSLEHQVHKLENSLQALLH</sequence>
<accession>A0A6A4G8A4</accession>
<dbReference type="InterPro" id="IPR029370">
    <property type="entry name" value="TMEM117"/>
</dbReference>
<feature type="transmembrane region" description="Helical" evidence="1">
    <location>
        <begin position="39"/>
        <end position="62"/>
    </location>
</feature>
<feature type="transmembrane region" description="Helical" evidence="1">
    <location>
        <begin position="552"/>
        <end position="574"/>
    </location>
</feature>
<dbReference type="EMBL" id="QXFT01000044">
    <property type="protein sequence ID" value="KAE9357887.1"/>
    <property type="molecule type" value="Genomic_DNA"/>
</dbReference>
<feature type="transmembrane region" description="Helical" evidence="1">
    <location>
        <begin position="351"/>
        <end position="370"/>
    </location>
</feature>
<feature type="transmembrane region" description="Helical" evidence="1">
    <location>
        <begin position="492"/>
        <end position="514"/>
    </location>
</feature>
<dbReference type="GO" id="GO:0016020">
    <property type="term" value="C:membrane"/>
    <property type="evidence" value="ECO:0007669"/>
    <property type="project" value="InterPro"/>
</dbReference>
<dbReference type="PANTHER" id="PTHR10153">
    <property type="entry name" value="SMALL CONDUCTANCE CALCIUM-ACTIVATED POTASSIUM CHANNEL"/>
    <property type="match status" value="1"/>
</dbReference>
<keyword evidence="1" id="KW-0472">Membrane</keyword>
<dbReference type="Pfam" id="PF15113">
    <property type="entry name" value="TMEM117"/>
    <property type="match status" value="1"/>
</dbReference>
<evidence type="ECO:0000313" key="3">
    <source>
        <dbReference type="EMBL" id="KAE9357887.1"/>
    </source>
</evidence>
<dbReference type="AlphaFoldDB" id="A0A6A4G8A4"/>
<feature type="transmembrane region" description="Helical" evidence="1">
    <location>
        <begin position="202"/>
        <end position="220"/>
    </location>
</feature>
<feature type="transmembrane region" description="Helical" evidence="1">
    <location>
        <begin position="410"/>
        <end position="432"/>
    </location>
</feature>
<gene>
    <name evidence="3" type="ORF">PR003_g1555</name>
</gene>
<reference evidence="3 4" key="1">
    <citation type="submission" date="2018-08" db="EMBL/GenBank/DDBJ databases">
        <title>Genomic investigation of the strawberry pathogen Phytophthora fragariae indicates pathogenicity is determined by transcriptional variation in three key races.</title>
        <authorList>
            <person name="Adams T.M."/>
            <person name="Armitage A.D."/>
            <person name="Sobczyk M.K."/>
            <person name="Bates H.J."/>
            <person name="Dunwell J.M."/>
            <person name="Nellist C.F."/>
            <person name="Harrison R.J."/>
        </authorList>
    </citation>
    <scope>NUCLEOTIDE SEQUENCE [LARGE SCALE GENOMIC DNA]</scope>
    <source>
        <strain evidence="3 4">SCRP333</strain>
    </source>
</reference>
<feature type="transmembrane region" description="Helical" evidence="1">
    <location>
        <begin position="526"/>
        <end position="546"/>
    </location>
</feature>
<dbReference type="GO" id="GO:0016286">
    <property type="term" value="F:small conductance calcium-activated potassium channel activity"/>
    <property type="evidence" value="ECO:0007669"/>
    <property type="project" value="InterPro"/>
</dbReference>
<dbReference type="Proteomes" id="UP000434957">
    <property type="component" value="Unassembled WGS sequence"/>
</dbReference>